<reference evidence="1" key="1">
    <citation type="journal article" date="2021" name="Proc. Natl. Acad. Sci. U.S.A.">
        <title>A Catalog of Tens of Thousands of Viruses from Human Metagenomes Reveals Hidden Associations with Chronic Diseases.</title>
        <authorList>
            <person name="Tisza M.J."/>
            <person name="Buck C.B."/>
        </authorList>
    </citation>
    <scope>NUCLEOTIDE SEQUENCE</scope>
    <source>
        <strain evidence="1">CtzzS20</strain>
    </source>
</reference>
<dbReference type="EMBL" id="BK015333">
    <property type="protein sequence ID" value="DAE01815.1"/>
    <property type="molecule type" value="Genomic_DNA"/>
</dbReference>
<proteinExistence type="predicted"/>
<organism evidence="1">
    <name type="scientific">Myoviridae sp. ctzzS20</name>
    <dbReference type="NCBI Taxonomy" id="2825215"/>
    <lineage>
        <taxon>Viruses</taxon>
        <taxon>Duplodnaviria</taxon>
        <taxon>Heunggongvirae</taxon>
        <taxon>Uroviricota</taxon>
        <taxon>Caudoviricetes</taxon>
    </lineage>
</organism>
<evidence type="ECO:0000313" key="1">
    <source>
        <dbReference type="EMBL" id="DAE01815.1"/>
    </source>
</evidence>
<accession>A0A8S5P3Z0</accession>
<name>A0A8S5P3Z0_9CAUD</name>
<sequence>MPPYPNGSVQQQLTQQYSYLFQMAQQLNMALAALESGGASAGGGQRKRAGAAASASAADAASENNEQFQNLRAMIIKTAKQVTRNMEQLEVRLGEEYVAASQFGTYVQRLSAYLEANPAALTQYYSFCSDLAANVAAVDAAFSSYRLDTEGYIRTGIVYYDGPAPVYGVAVGQNLTTTETDGKKVVDQNNFRAVFTAQKLSFWQDSTEIAYVSNNRLYITNITVLDSIGIGSWRMDSGSGLTFKWIGG</sequence>
<protein>
    <submittedName>
        <fullName evidence="1">Uncharacterized protein</fullName>
    </submittedName>
</protein>